<feature type="non-terminal residue" evidence="1">
    <location>
        <position position="168"/>
    </location>
</feature>
<proteinExistence type="predicted"/>
<evidence type="ECO:0000313" key="1">
    <source>
        <dbReference type="EMBL" id="CAG8584393.1"/>
    </source>
</evidence>
<protein>
    <submittedName>
        <fullName evidence="1">4666_t:CDS:1</fullName>
    </submittedName>
</protein>
<keyword evidence="2" id="KW-1185">Reference proteome</keyword>
<reference evidence="1" key="1">
    <citation type="submission" date="2021-06" db="EMBL/GenBank/DDBJ databases">
        <authorList>
            <person name="Kallberg Y."/>
            <person name="Tangrot J."/>
            <person name="Rosling A."/>
        </authorList>
    </citation>
    <scope>NUCLEOTIDE SEQUENCE</scope>
    <source>
        <strain evidence="1">AU212A</strain>
    </source>
</reference>
<feature type="non-terminal residue" evidence="1">
    <location>
        <position position="1"/>
    </location>
</feature>
<dbReference type="EMBL" id="CAJVPM010011863">
    <property type="protein sequence ID" value="CAG8584393.1"/>
    <property type="molecule type" value="Genomic_DNA"/>
</dbReference>
<comment type="caution">
    <text evidence="1">The sequence shown here is derived from an EMBL/GenBank/DDBJ whole genome shotgun (WGS) entry which is preliminary data.</text>
</comment>
<gene>
    <name evidence="1" type="ORF">SCALOS_LOCUS6332</name>
</gene>
<organism evidence="1 2">
    <name type="scientific">Scutellospora calospora</name>
    <dbReference type="NCBI Taxonomy" id="85575"/>
    <lineage>
        <taxon>Eukaryota</taxon>
        <taxon>Fungi</taxon>
        <taxon>Fungi incertae sedis</taxon>
        <taxon>Mucoromycota</taxon>
        <taxon>Glomeromycotina</taxon>
        <taxon>Glomeromycetes</taxon>
        <taxon>Diversisporales</taxon>
        <taxon>Gigasporaceae</taxon>
        <taxon>Scutellospora</taxon>
    </lineage>
</organism>
<sequence>ISSISEVFSLIALASLSNAEKCSWHIIYFQAQFVDYRELKGFTEKVIELVEKLYLKFIDIEEKPAEEEFKPINGDDALVKEANLAIAEYGLPKALSTLHQFSELLGKSINVKEIEDALDTFPDFLSEDSANLPCTIWVSYHKTLSNESEAKLKELEKFNFRIGQYQNI</sequence>
<dbReference type="Proteomes" id="UP000789860">
    <property type="component" value="Unassembled WGS sequence"/>
</dbReference>
<accession>A0ACA9ME57</accession>
<evidence type="ECO:0000313" key="2">
    <source>
        <dbReference type="Proteomes" id="UP000789860"/>
    </source>
</evidence>
<name>A0ACA9ME57_9GLOM</name>